<dbReference type="InterPro" id="IPR008146">
    <property type="entry name" value="Gln_synth_cat_dom"/>
</dbReference>
<dbReference type="SUPFAM" id="SSF55931">
    <property type="entry name" value="Glutamine synthetase/guanido kinase"/>
    <property type="match status" value="1"/>
</dbReference>
<dbReference type="GO" id="GO:0004356">
    <property type="term" value="F:glutamine synthetase activity"/>
    <property type="evidence" value="ECO:0007669"/>
    <property type="project" value="InterPro"/>
</dbReference>
<evidence type="ECO:0000313" key="4">
    <source>
        <dbReference type="EMBL" id="CAL1541140.1"/>
    </source>
</evidence>
<evidence type="ECO:0000259" key="3">
    <source>
        <dbReference type="PROSITE" id="PS51987"/>
    </source>
</evidence>
<dbReference type="Pfam" id="PF00120">
    <property type="entry name" value="Gln-synt_C"/>
    <property type="match status" value="1"/>
</dbReference>
<evidence type="ECO:0000256" key="1">
    <source>
        <dbReference type="PROSITE-ProRule" id="PRU01331"/>
    </source>
</evidence>
<dbReference type="Proteomes" id="UP001497497">
    <property type="component" value="Unassembled WGS sequence"/>
</dbReference>
<dbReference type="InterPro" id="IPR014746">
    <property type="entry name" value="Gln_synth/guanido_kin_cat_dom"/>
</dbReference>
<protein>
    <recommendedName>
        <fullName evidence="3">GS catalytic domain-containing protein</fullName>
    </recommendedName>
</protein>
<keyword evidence="5" id="KW-1185">Reference proteome</keyword>
<evidence type="ECO:0000313" key="5">
    <source>
        <dbReference type="Proteomes" id="UP001497497"/>
    </source>
</evidence>
<feature type="domain" description="GS catalytic" evidence="3">
    <location>
        <begin position="1"/>
        <end position="60"/>
    </location>
</feature>
<comment type="similarity">
    <text evidence="1 2">Belongs to the glutamine synthetase family.</text>
</comment>
<proteinExistence type="inferred from homology"/>
<dbReference type="AlphaFoldDB" id="A0AAV2I4M8"/>
<reference evidence="4 5" key="1">
    <citation type="submission" date="2024-04" db="EMBL/GenBank/DDBJ databases">
        <authorList>
            <consortium name="Genoscope - CEA"/>
            <person name="William W."/>
        </authorList>
    </citation>
    <scope>NUCLEOTIDE SEQUENCE [LARGE SCALE GENOMIC DNA]</scope>
</reference>
<name>A0AAV2I4M8_LYMST</name>
<dbReference type="PROSITE" id="PS51987">
    <property type="entry name" value="GS_CATALYTIC"/>
    <property type="match status" value="1"/>
</dbReference>
<organism evidence="4 5">
    <name type="scientific">Lymnaea stagnalis</name>
    <name type="common">Great pond snail</name>
    <name type="synonym">Helix stagnalis</name>
    <dbReference type="NCBI Taxonomy" id="6523"/>
    <lineage>
        <taxon>Eukaryota</taxon>
        <taxon>Metazoa</taxon>
        <taxon>Spiralia</taxon>
        <taxon>Lophotrochozoa</taxon>
        <taxon>Mollusca</taxon>
        <taxon>Gastropoda</taxon>
        <taxon>Heterobranchia</taxon>
        <taxon>Euthyneura</taxon>
        <taxon>Panpulmonata</taxon>
        <taxon>Hygrophila</taxon>
        <taxon>Lymnaeoidea</taxon>
        <taxon>Lymnaeidae</taxon>
        <taxon>Lymnaea</taxon>
    </lineage>
</organism>
<dbReference type="EMBL" id="CAXITT010000417">
    <property type="protein sequence ID" value="CAL1541140.1"/>
    <property type="molecule type" value="Genomic_DNA"/>
</dbReference>
<gene>
    <name evidence="4" type="ORF">GSLYS_00014782001</name>
</gene>
<sequence length="60" mass="6649">MLQHGAGLTALCCPTVNYYSRVVHNVTAPKHVTWDVDNLSAFVNVKVIGKDVWIENRIPG</sequence>
<comment type="caution">
    <text evidence="4">The sequence shown here is derived from an EMBL/GenBank/DDBJ whole genome shotgun (WGS) entry which is preliminary data.</text>
</comment>
<evidence type="ECO:0000256" key="2">
    <source>
        <dbReference type="RuleBase" id="RU000384"/>
    </source>
</evidence>
<accession>A0AAV2I4M8</accession>
<dbReference type="Gene3D" id="3.30.590.10">
    <property type="entry name" value="Glutamine synthetase/guanido kinase, catalytic domain"/>
    <property type="match status" value="1"/>
</dbReference>